<evidence type="ECO:0000313" key="3">
    <source>
        <dbReference type="Proteomes" id="UP000053820"/>
    </source>
</evidence>
<dbReference type="OrthoDB" id="2664589at2759"/>
<name>A0A0C9V0K1_9AGAM</name>
<feature type="compositionally biased region" description="Basic and acidic residues" evidence="1">
    <location>
        <begin position="51"/>
        <end position="61"/>
    </location>
</feature>
<protein>
    <submittedName>
        <fullName evidence="2">Uncharacterized protein</fullName>
    </submittedName>
</protein>
<evidence type="ECO:0000313" key="2">
    <source>
        <dbReference type="EMBL" id="KIJ58759.1"/>
    </source>
</evidence>
<reference evidence="2 3" key="1">
    <citation type="submission" date="2014-04" db="EMBL/GenBank/DDBJ databases">
        <title>Evolutionary Origins and Diversification of the Mycorrhizal Mutualists.</title>
        <authorList>
            <consortium name="DOE Joint Genome Institute"/>
            <consortium name="Mycorrhizal Genomics Consortium"/>
            <person name="Kohler A."/>
            <person name="Kuo A."/>
            <person name="Nagy L.G."/>
            <person name="Floudas D."/>
            <person name="Copeland A."/>
            <person name="Barry K.W."/>
            <person name="Cichocki N."/>
            <person name="Veneault-Fourrey C."/>
            <person name="LaButti K."/>
            <person name="Lindquist E.A."/>
            <person name="Lipzen A."/>
            <person name="Lundell T."/>
            <person name="Morin E."/>
            <person name="Murat C."/>
            <person name="Riley R."/>
            <person name="Ohm R."/>
            <person name="Sun H."/>
            <person name="Tunlid A."/>
            <person name="Henrissat B."/>
            <person name="Grigoriev I.V."/>
            <person name="Hibbett D.S."/>
            <person name="Martin F."/>
        </authorList>
    </citation>
    <scope>NUCLEOTIDE SEQUENCE [LARGE SCALE GENOMIC DNA]</scope>
    <source>
        <strain evidence="2 3">MD-312</strain>
    </source>
</reference>
<dbReference type="Proteomes" id="UP000053820">
    <property type="component" value="Unassembled WGS sequence"/>
</dbReference>
<accession>A0A0C9V0K1</accession>
<feature type="compositionally biased region" description="Polar residues" evidence="1">
    <location>
        <begin position="32"/>
        <end position="46"/>
    </location>
</feature>
<gene>
    <name evidence="2" type="ORF">HYDPIDRAFT_54037</name>
</gene>
<proteinExistence type="predicted"/>
<feature type="compositionally biased region" description="Pro residues" evidence="1">
    <location>
        <begin position="12"/>
        <end position="24"/>
    </location>
</feature>
<dbReference type="AlphaFoldDB" id="A0A0C9V0K1"/>
<feature type="non-terminal residue" evidence="2">
    <location>
        <position position="1"/>
    </location>
</feature>
<feature type="non-terminal residue" evidence="2">
    <location>
        <position position="258"/>
    </location>
</feature>
<dbReference type="EMBL" id="KN839911">
    <property type="protein sequence ID" value="KIJ58759.1"/>
    <property type="molecule type" value="Genomic_DNA"/>
</dbReference>
<evidence type="ECO:0000256" key="1">
    <source>
        <dbReference type="SAM" id="MobiDB-lite"/>
    </source>
</evidence>
<sequence>TLPPVAQLPRPDATPPPPPPPPVPTTQKTTPAAHQSDSKPLTSAQKASRKISTEQKKAKDAELSNAITKLNEEHTKKIAELAEAHSVGVDKLTKLVNAQTNYKKNRRPTLHNALLFAKRKEVNDPLPEGQKYSMQDIWKMVLDDPKFQDLTKEEEEKYKDDLQAHRDAKKVSVRASNFAAAEDVATTLDHIFNELDGLAMRTGIYASLWVTRGHAFDTHCATWYGTDNAMDFWEDVIKVEPHAVAKQFEMWACNQGQS</sequence>
<feature type="region of interest" description="Disordered" evidence="1">
    <location>
        <begin position="1"/>
        <end position="61"/>
    </location>
</feature>
<dbReference type="HOGENOM" id="CLU_035160_2_0_1"/>
<keyword evidence="3" id="KW-1185">Reference proteome</keyword>
<organism evidence="2 3">
    <name type="scientific">Hydnomerulius pinastri MD-312</name>
    <dbReference type="NCBI Taxonomy" id="994086"/>
    <lineage>
        <taxon>Eukaryota</taxon>
        <taxon>Fungi</taxon>
        <taxon>Dikarya</taxon>
        <taxon>Basidiomycota</taxon>
        <taxon>Agaricomycotina</taxon>
        <taxon>Agaricomycetes</taxon>
        <taxon>Agaricomycetidae</taxon>
        <taxon>Boletales</taxon>
        <taxon>Boletales incertae sedis</taxon>
        <taxon>Leucogyrophana</taxon>
    </lineage>
</organism>